<keyword evidence="1" id="KW-0238">DNA-binding</keyword>
<proteinExistence type="predicted"/>
<comment type="caution">
    <text evidence="4">The sequence shown here is derived from an EMBL/GenBank/DDBJ whole genome shotgun (WGS) entry which is preliminary data.</text>
</comment>
<dbReference type="InterPro" id="IPR001647">
    <property type="entry name" value="HTH_TetR"/>
</dbReference>
<name>A0A3D4T151_9CORY</name>
<evidence type="ECO:0000313" key="4">
    <source>
        <dbReference type="EMBL" id="HCT14480.1"/>
    </source>
</evidence>
<evidence type="ECO:0000259" key="3">
    <source>
        <dbReference type="Pfam" id="PF00440"/>
    </source>
</evidence>
<dbReference type="GO" id="GO:0003677">
    <property type="term" value="F:DNA binding"/>
    <property type="evidence" value="ECO:0007669"/>
    <property type="project" value="UniProtKB-KW"/>
</dbReference>
<organism evidence="4 5">
    <name type="scientific">Corynebacterium nuruki</name>
    <dbReference type="NCBI Taxonomy" id="1032851"/>
    <lineage>
        <taxon>Bacteria</taxon>
        <taxon>Bacillati</taxon>
        <taxon>Actinomycetota</taxon>
        <taxon>Actinomycetes</taxon>
        <taxon>Mycobacteriales</taxon>
        <taxon>Corynebacteriaceae</taxon>
        <taxon>Corynebacterium</taxon>
    </lineage>
</organism>
<dbReference type="Gene3D" id="1.10.357.10">
    <property type="entry name" value="Tetracycline Repressor, domain 2"/>
    <property type="match status" value="1"/>
</dbReference>
<dbReference type="EMBL" id="DQID01000177">
    <property type="protein sequence ID" value="HCT14480.1"/>
    <property type="molecule type" value="Genomic_DNA"/>
</dbReference>
<dbReference type="InterPro" id="IPR009057">
    <property type="entry name" value="Homeodomain-like_sf"/>
</dbReference>
<reference evidence="4 5" key="1">
    <citation type="journal article" date="2018" name="Nat. Biotechnol.">
        <title>A standardized bacterial taxonomy based on genome phylogeny substantially revises the tree of life.</title>
        <authorList>
            <person name="Parks D.H."/>
            <person name="Chuvochina M."/>
            <person name="Waite D.W."/>
            <person name="Rinke C."/>
            <person name="Skarshewski A."/>
            <person name="Chaumeil P.A."/>
            <person name="Hugenholtz P."/>
        </authorList>
    </citation>
    <scope>NUCLEOTIDE SEQUENCE [LARGE SCALE GENOMIC DNA]</scope>
    <source>
        <strain evidence="4">UBA11247</strain>
    </source>
</reference>
<feature type="domain" description="HTH tetR-type" evidence="3">
    <location>
        <begin position="33"/>
        <end position="68"/>
    </location>
</feature>
<feature type="compositionally biased region" description="Polar residues" evidence="2">
    <location>
        <begin position="78"/>
        <end position="96"/>
    </location>
</feature>
<dbReference type="Proteomes" id="UP000261739">
    <property type="component" value="Unassembled WGS sequence"/>
</dbReference>
<dbReference type="AlphaFoldDB" id="A0A3D4T151"/>
<accession>A0A3D4T151</accession>
<evidence type="ECO:0000256" key="1">
    <source>
        <dbReference type="ARBA" id="ARBA00023125"/>
    </source>
</evidence>
<sequence>MSAPPTVTPDPPRRRRGRPSRFSPADAVAAALDIGVSTFTMSAVAQRLEVTTPALYRCFPSREALLEASLSAVFARSSPMSPCRRTTPTGGCSSNGSRREAGDC</sequence>
<feature type="compositionally biased region" description="Pro residues" evidence="2">
    <location>
        <begin position="1"/>
        <end position="10"/>
    </location>
</feature>
<protein>
    <recommendedName>
        <fullName evidence="3">HTH tetR-type domain-containing protein</fullName>
    </recommendedName>
</protein>
<feature type="region of interest" description="Disordered" evidence="2">
    <location>
        <begin position="76"/>
        <end position="104"/>
    </location>
</feature>
<evidence type="ECO:0000256" key="2">
    <source>
        <dbReference type="SAM" id="MobiDB-lite"/>
    </source>
</evidence>
<evidence type="ECO:0000313" key="5">
    <source>
        <dbReference type="Proteomes" id="UP000261739"/>
    </source>
</evidence>
<gene>
    <name evidence="4" type="ORF">DIW82_06730</name>
</gene>
<dbReference type="Pfam" id="PF00440">
    <property type="entry name" value="TetR_N"/>
    <property type="match status" value="1"/>
</dbReference>
<feature type="region of interest" description="Disordered" evidence="2">
    <location>
        <begin position="1"/>
        <end position="24"/>
    </location>
</feature>
<dbReference type="SUPFAM" id="SSF46689">
    <property type="entry name" value="Homeodomain-like"/>
    <property type="match status" value="1"/>
</dbReference>